<proteinExistence type="predicted"/>
<dbReference type="RefSeq" id="WP_150074144.1">
    <property type="nucleotide sequence ID" value="NZ_VWOX01000001.1"/>
</dbReference>
<gene>
    <name evidence="3" type="ORF">FYK55_01050</name>
</gene>
<evidence type="ECO:0000256" key="1">
    <source>
        <dbReference type="ARBA" id="ARBA00022763"/>
    </source>
</evidence>
<dbReference type="Pfam" id="PF01035">
    <property type="entry name" value="DNA_binding_1"/>
    <property type="match status" value="1"/>
</dbReference>
<dbReference type="PANTHER" id="PTHR42942">
    <property type="entry name" value="6-O-METHYLGUANINE DNA METHYLTRANSFERASE"/>
    <property type="match status" value="1"/>
</dbReference>
<evidence type="ECO:0000313" key="3">
    <source>
        <dbReference type="EMBL" id="KAA5547037.1"/>
    </source>
</evidence>
<dbReference type="InterPro" id="IPR014048">
    <property type="entry name" value="MethylDNA_cys_MeTrfase_DNA-bd"/>
</dbReference>
<dbReference type="GO" id="GO:0008168">
    <property type="term" value="F:methyltransferase activity"/>
    <property type="evidence" value="ECO:0007669"/>
    <property type="project" value="UniProtKB-KW"/>
</dbReference>
<dbReference type="InterPro" id="IPR052520">
    <property type="entry name" value="ATL_DNA_repair"/>
</dbReference>
<keyword evidence="3" id="KW-0808">Transferase</keyword>
<dbReference type="PANTHER" id="PTHR42942:SF1">
    <property type="entry name" value="ALKYLTRANSFERASE-LIKE PROTEIN 1"/>
    <property type="match status" value="1"/>
</dbReference>
<reference evidence="3 4" key="1">
    <citation type="submission" date="2019-08" db="EMBL/GenBank/DDBJ databases">
        <authorList>
            <person name="Dhanesh K."/>
            <person name="Kumar G."/>
            <person name="Sasikala C."/>
            <person name="Venkata Ramana C."/>
        </authorList>
    </citation>
    <scope>NUCLEOTIDE SEQUENCE [LARGE SCALE GENOMIC DNA]</scope>
    <source>
        <strain evidence="3 4">JC645</strain>
    </source>
</reference>
<accession>A0A5M6DHL2</accession>
<comment type="caution">
    <text evidence="3">The sequence shown here is derived from an EMBL/GenBank/DDBJ whole genome shotgun (WGS) entry which is preliminary data.</text>
</comment>
<dbReference type="SUPFAM" id="SSF46767">
    <property type="entry name" value="Methylated DNA-protein cysteine methyltransferase, C-terminal domain"/>
    <property type="match status" value="1"/>
</dbReference>
<dbReference type="GO" id="GO:0006281">
    <property type="term" value="P:DNA repair"/>
    <property type="evidence" value="ECO:0007669"/>
    <property type="project" value="InterPro"/>
</dbReference>
<keyword evidence="3" id="KW-0489">Methyltransferase</keyword>
<protein>
    <submittedName>
        <fullName evidence="3">Cysteine methyltransferase</fullName>
    </submittedName>
</protein>
<feature type="domain" description="Methylated-DNA-[protein]-cysteine S-methyltransferase DNA binding" evidence="2">
    <location>
        <begin position="4"/>
        <end position="80"/>
    </location>
</feature>
<dbReference type="Gene3D" id="1.10.10.10">
    <property type="entry name" value="Winged helix-like DNA-binding domain superfamily/Winged helix DNA-binding domain"/>
    <property type="match status" value="1"/>
</dbReference>
<dbReference type="GO" id="GO:0032259">
    <property type="term" value="P:methylation"/>
    <property type="evidence" value="ECO:0007669"/>
    <property type="project" value="UniProtKB-KW"/>
</dbReference>
<dbReference type="InterPro" id="IPR036388">
    <property type="entry name" value="WH-like_DNA-bd_sf"/>
</dbReference>
<keyword evidence="1" id="KW-0227">DNA damage</keyword>
<dbReference type="Proteomes" id="UP000324479">
    <property type="component" value="Unassembled WGS sequence"/>
</dbReference>
<sequence length="101" mass="11252">MLTQFQQRMSDAVRDLRRGEVVSFGDVAAAAGRPTAARAAGRLLSQGCDDLPWWRVVYSDGRLPPCNPSLQAERLQEEGVQLQGFQVRRAALGRFAKPLRR</sequence>
<dbReference type="InterPro" id="IPR036217">
    <property type="entry name" value="MethylDNA_cys_MeTrfase_DNAb"/>
</dbReference>
<evidence type="ECO:0000259" key="2">
    <source>
        <dbReference type="Pfam" id="PF01035"/>
    </source>
</evidence>
<dbReference type="AlphaFoldDB" id="A0A5M6DHL2"/>
<name>A0A5M6DHL2_9BACT</name>
<keyword evidence="4" id="KW-1185">Reference proteome</keyword>
<evidence type="ECO:0000313" key="4">
    <source>
        <dbReference type="Proteomes" id="UP000324479"/>
    </source>
</evidence>
<organism evidence="3 4">
    <name type="scientific">Roseiconus nitratireducens</name>
    <dbReference type="NCBI Taxonomy" id="2605748"/>
    <lineage>
        <taxon>Bacteria</taxon>
        <taxon>Pseudomonadati</taxon>
        <taxon>Planctomycetota</taxon>
        <taxon>Planctomycetia</taxon>
        <taxon>Pirellulales</taxon>
        <taxon>Pirellulaceae</taxon>
        <taxon>Roseiconus</taxon>
    </lineage>
</organism>
<dbReference type="EMBL" id="VWOX01000001">
    <property type="protein sequence ID" value="KAA5547037.1"/>
    <property type="molecule type" value="Genomic_DNA"/>
</dbReference>